<name>A0ABW1BCG1_9ACTN</name>
<protein>
    <submittedName>
        <fullName evidence="2">Uncharacterized protein</fullName>
    </submittedName>
</protein>
<reference evidence="3" key="1">
    <citation type="journal article" date="2019" name="Int. J. Syst. Evol. Microbiol.">
        <title>The Global Catalogue of Microorganisms (GCM) 10K type strain sequencing project: providing services to taxonomists for standard genome sequencing and annotation.</title>
        <authorList>
            <consortium name="The Broad Institute Genomics Platform"/>
            <consortium name="The Broad Institute Genome Sequencing Center for Infectious Disease"/>
            <person name="Wu L."/>
            <person name="Ma J."/>
        </authorList>
    </citation>
    <scope>NUCLEOTIDE SEQUENCE [LARGE SCALE GENOMIC DNA]</scope>
    <source>
        <strain evidence="3">JCM 9918</strain>
    </source>
</reference>
<feature type="transmembrane region" description="Helical" evidence="1">
    <location>
        <begin position="63"/>
        <end position="81"/>
    </location>
</feature>
<feature type="transmembrane region" description="Helical" evidence="1">
    <location>
        <begin position="20"/>
        <end position="42"/>
    </location>
</feature>
<keyword evidence="1" id="KW-0812">Transmembrane</keyword>
<proteinExistence type="predicted"/>
<gene>
    <name evidence="2" type="ORF">ACFQGO_25710</name>
</gene>
<accession>A0ABW1BCG1</accession>
<comment type="caution">
    <text evidence="2">The sequence shown here is derived from an EMBL/GenBank/DDBJ whole genome shotgun (WGS) entry which is preliminary data.</text>
</comment>
<keyword evidence="1" id="KW-1133">Transmembrane helix</keyword>
<keyword evidence="3" id="KW-1185">Reference proteome</keyword>
<dbReference type="EMBL" id="JBHSNZ010000020">
    <property type="protein sequence ID" value="MFC5810852.1"/>
    <property type="molecule type" value="Genomic_DNA"/>
</dbReference>
<evidence type="ECO:0000256" key="1">
    <source>
        <dbReference type="SAM" id="Phobius"/>
    </source>
</evidence>
<evidence type="ECO:0000313" key="2">
    <source>
        <dbReference type="EMBL" id="MFC5810852.1"/>
    </source>
</evidence>
<organism evidence="2 3">
    <name type="scientific">Streptomyces heilongjiangensis</name>
    <dbReference type="NCBI Taxonomy" id="945052"/>
    <lineage>
        <taxon>Bacteria</taxon>
        <taxon>Bacillati</taxon>
        <taxon>Actinomycetota</taxon>
        <taxon>Actinomycetes</taxon>
        <taxon>Kitasatosporales</taxon>
        <taxon>Streptomycetaceae</taxon>
        <taxon>Streptomyces</taxon>
    </lineage>
</organism>
<sequence length="86" mass="9019">MPGSMIFAAGPEGAMGFLYLAWKGILGILGFCIALNVRDAAYRIYEFFTGRGPFAPGPGFSPLVIRIVGALIGAVSTWSFVSGLTS</sequence>
<keyword evidence="1" id="KW-0472">Membrane</keyword>
<dbReference type="Proteomes" id="UP001596112">
    <property type="component" value="Unassembled WGS sequence"/>
</dbReference>
<dbReference type="RefSeq" id="WP_272170524.1">
    <property type="nucleotide sequence ID" value="NZ_JAQOSL010000018.1"/>
</dbReference>
<evidence type="ECO:0000313" key="3">
    <source>
        <dbReference type="Proteomes" id="UP001596112"/>
    </source>
</evidence>